<dbReference type="GO" id="GO:0006629">
    <property type="term" value="P:lipid metabolic process"/>
    <property type="evidence" value="ECO:0007669"/>
    <property type="project" value="TreeGrafter"/>
</dbReference>
<gene>
    <name evidence="3" type="ORF">AJ79_08926</name>
</gene>
<dbReference type="Gene3D" id="3.40.50.1110">
    <property type="entry name" value="SGNH hydrolase"/>
    <property type="match status" value="1"/>
</dbReference>
<reference evidence="3 4" key="1">
    <citation type="submission" date="2017-10" db="EMBL/GenBank/DDBJ databases">
        <title>Comparative genomics in systemic dimorphic fungi from Ajellomycetaceae.</title>
        <authorList>
            <person name="Munoz J.F."/>
            <person name="Mcewen J.G."/>
            <person name="Clay O.K."/>
            <person name="Cuomo C.A."/>
        </authorList>
    </citation>
    <scope>NUCLEOTIDE SEQUENCE [LARGE SCALE GENOMIC DNA]</scope>
    <source>
        <strain evidence="3 4">UAMH5409</strain>
    </source>
</reference>
<protein>
    <recommendedName>
        <fullName evidence="2">SGNH hydrolase-type esterase domain-containing protein</fullName>
    </recommendedName>
</protein>
<keyword evidence="1" id="KW-0732">Signal</keyword>
<name>A0A2B7WP11_9EURO</name>
<dbReference type="Pfam" id="PF18647">
    <property type="entry name" value="Fungal_lectin_2"/>
    <property type="match status" value="1"/>
</dbReference>
<dbReference type="EMBL" id="PDNB01000228">
    <property type="protein sequence ID" value="PGG98289.1"/>
    <property type="molecule type" value="Genomic_DNA"/>
</dbReference>
<dbReference type="InterPro" id="IPR013830">
    <property type="entry name" value="SGNH_hydro"/>
</dbReference>
<dbReference type="InterPro" id="IPR037460">
    <property type="entry name" value="SEST-like"/>
</dbReference>
<dbReference type="InterPro" id="IPR036514">
    <property type="entry name" value="SGNH_hydro_sf"/>
</dbReference>
<comment type="caution">
    <text evidence="3">The sequence shown here is derived from an EMBL/GenBank/DDBJ whole genome shotgun (WGS) entry which is preliminary data.</text>
</comment>
<feature type="domain" description="SGNH hydrolase-type esterase" evidence="2">
    <location>
        <begin position="63"/>
        <end position="271"/>
    </location>
</feature>
<feature type="chain" id="PRO_5012948018" description="SGNH hydrolase-type esterase domain-containing protein" evidence="1">
    <location>
        <begin position="24"/>
        <end position="682"/>
    </location>
</feature>
<proteinExistence type="predicted"/>
<dbReference type="AlphaFoldDB" id="A0A2B7WP11"/>
<sequence length="682" mass="76929">MLSINLASSLLILSSVFTNLTFSHVIRHNQNASTNHTEIERRSDDDKDPTIFTWVKNFAAIRDSYTAGIGSGALLGLSWHILQDWWCSRYDQAYPMIINNYLGTNVEKVQFRACSGDRTEQIYEQAKKLEGNIDLLTLTAGGNDLCLVAIIKDCIIFSYHGAKTCDAIVHKAQGNLELIRRHNIKQILLALKDKMAKDGIVVFNSYARFFNTENDKCSSEQDWSFLLWLGSLNPANTPPLPLTIKRRERFNKLTKDLNDLIRDVVEDVQDEVDYTIGFSDWDLWGIEGVKGQMCDPASSGAYPDPDQPDLLFFKPDTRKTIFKFEPAAKRSVEDAEGHGEGRHLDLDAAQLEAVRASILPLDLDENGVDRSVYKSSLWNSPSPRAVTIRKLDPNAPTPPSCPGDDSIVPSVGDFTPDFFGRIFHPNELGHTAIASFAIETAMSLRAKVLGVQPEICEITEEFKCWHKEGRKGYVTANRLDTTYKKFCDEVKAPGEGAVGWRFDKIYDKGTPDEHEFIFEMGDMGKEFSKTECLESFKRIIHGCDGNDPENPMNWKFGGMWKRDQYTYVVDAKRDNRPWPLKKPHGFCEGKWHVIFSSYVLKGAGWSSWDHGQETILPNMKACLGLGIVAWKFKYLDKPDKDGNEWHLTFRAPVLVNNRCFRNNKVAFAAGGFTDGCRGSGLS</sequence>
<dbReference type="CDD" id="cd01823">
    <property type="entry name" value="SEST_like"/>
    <property type="match status" value="1"/>
</dbReference>
<dbReference type="OrthoDB" id="1896086at2759"/>
<feature type="signal peptide" evidence="1">
    <location>
        <begin position="1"/>
        <end position="23"/>
    </location>
</feature>
<evidence type="ECO:0000256" key="1">
    <source>
        <dbReference type="SAM" id="SignalP"/>
    </source>
</evidence>
<organism evidence="3 4">
    <name type="scientific">Helicocarpus griseus UAMH5409</name>
    <dbReference type="NCBI Taxonomy" id="1447875"/>
    <lineage>
        <taxon>Eukaryota</taxon>
        <taxon>Fungi</taxon>
        <taxon>Dikarya</taxon>
        <taxon>Ascomycota</taxon>
        <taxon>Pezizomycotina</taxon>
        <taxon>Eurotiomycetes</taxon>
        <taxon>Eurotiomycetidae</taxon>
        <taxon>Onygenales</taxon>
        <taxon>Ajellomycetaceae</taxon>
        <taxon>Helicocarpus</taxon>
    </lineage>
</organism>
<dbReference type="STRING" id="1447875.A0A2B7WP11"/>
<keyword evidence="4" id="KW-1185">Reference proteome</keyword>
<evidence type="ECO:0000259" key="2">
    <source>
        <dbReference type="Pfam" id="PF13472"/>
    </source>
</evidence>
<dbReference type="Proteomes" id="UP000223968">
    <property type="component" value="Unassembled WGS sequence"/>
</dbReference>
<evidence type="ECO:0000313" key="4">
    <source>
        <dbReference type="Proteomes" id="UP000223968"/>
    </source>
</evidence>
<dbReference type="SUPFAM" id="SSF52266">
    <property type="entry name" value="SGNH hydrolase"/>
    <property type="match status" value="1"/>
</dbReference>
<dbReference type="GO" id="GO:0016788">
    <property type="term" value="F:hydrolase activity, acting on ester bonds"/>
    <property type="evidence" value="ECO:0007669"/>
    <property type="project" value="InterPro"/>
</dbReference>
<dbReference type="PANTHER" id="PTHR37981:SF1">
    <property type="entry name" value="SGNH HYDROLASE-TYPE ESTERASE DOMAIN-CONTAINING PROTEIN"/>
    <property type="match status" value="1"/>
</dbReference>
<dbReference type="PANTHER" id="PTHR37981">
    <property type="entry name" value="LIPASE 2"/>
    <property type="match status" value="1"/>
</dbReference>
<accession>A0A2B7WP11</accession>
<dbReference type="Pfam" id="PF13472">
    <property type="entry name" value="Lipase_GDSL_2"/>
    <property type="match status" value="1"/>
</dbReference>
<evidence type="ECO:0000313" key="3">
    <source>
        <dbReference type="EMBL" id="PGG98289.1"/>
    </source>
</evidence>